<dbReference type="GO" id="GO:0008270">
    <property type="term" value="F:zinc ion binding"/>
    <property type="evidence" value="ECO:0007669"/>
    <property type="project" value="UniProtKB-KW"/>
</dbReference>
<reference evidence="5 6" key="1">
    <citation type="submission" date="2023-10" db="EMBL/GenBank/DDBJ databases">
        <title>Draft genome sequence of Xylaria bambusicola isolate GMP-LS, the root and basal stem rot pathogen of sugarcane in Indonesia.</title>
        <authorList>
            <person name="Selvaraj P."/>
            <person name="Muralishankar V."/>
            <person name="Muruganantham S."/>
            <person name="Sp S."/>
            <person name="Haryani S."/>
            <person name="Lau K.J.X."/>
            <person name="Naqvi N.I."/>
        </authorList>
    </citation>
    <scope>NUCLEOTIDE SEQUENCE [LARGE SCALE GENOMIC DNA]</scope>
    <source>
        <strain evidence="5">GMP-LS</strain>
    </source>
</reference>
<feature type="region of interest" description="Disordered" evidence="2">
    <location>
        <begin position="371"/>
        <end position="406"/>
    </location>
</feature>
<name>A0AAN7Z2X0_9PEZI</name>
<keyword evidence="1" id="KW-0479">Metal-binding</keyword>
<keyword evidence="3" id="KW-1133">Transmembrane helix</keyword>
<feature type="transmembrane region" description="Helical" evidence="3">
    <location>
        <begin position="346"/>
        <end position="364"/>
    </location>
</feature>
<evidence type="ECO:0000313" key="6">
    <source>
        <dbReference type="Proteomes" id="UP001305414"/>
    </source>
</evidence>
<feature type="transmembrane region" description="Helical" evidence="3">
    <location>
        <begin position="485"/>
        <end position="509"/>
    </location>
</feature>
<dbReference type="Proteomes" id="UP001305414">
    <property type="component" value="Unassembled WGS sequence"/>
</dbReference>
<keyword evidence="3" id="KW-0812">Transmembrane</keyword>
<evidence type="ECO:0000313" key="5">
    <source>
        <dbReference type="EMBL" id="KAK5627827.1"/>
    </source>
</evidence>
<dbReference type="AlphaFoldDB" id="A0AAN7Z2X0"/>
<keyword evidence="1" id="KW-0863">Zinc-finger</keyword>
<dbReference type="EMBL" id="JAWHQM010000006">
    <property type="protein sequence ID" value="KAK5627827.1"/>
    <property type="molecule type" value="Genomic_DNA"/>
</dbReference>
<feature type="domain" description="RING-type" evidence="4">
    <location>
        <begin position="157"/>
        <end position="216"/>
    </location>
</feature>
<dbReference type="InterPro" id="IPR013083">
    <property type="entry name" value="Znf_RING/FYVE/PHD"/>
</dbReference>
<keyword evidence="1" id="KW-0862">Zinc</keyword>
<feature type="transmembrane region" description="Helical" evidence="3">
    <location>
        <begin position="110"/>
        <end position="134"/>
    </location>
</feature>
<evidence type="ECO:0000256" key="3">
    <source>
        <dbReference type="SAM" id="Phobius"/>
    </source>
</evidence>
<evidence type="ECO:0000259" key="4">
    <source>
        <dbReference type="PROSITE" id="PS50089"/>
    </source>
</evidence>
<dbReference type="SUPFAM" id="SSF57850">
    <property type="entry name" value="RING/U-box"/>
    <property type="match status" value="1"/>
</dbReference>
<accession>A0AAN7Z2X0</accession>
<evidence type="ECO:0000256" key="2">
    <source>
        <dbReference type="SAM" id="MobiDB-lite"/>
    </source>
</evidence>
<dbReference type="Gene3D" id="3.30.40.10">
    <property type="entry name" value="Zinc/RING finger domain, C3HC4 (zinc finger)"/>
    <property type="match status" value="1"/>
</dbReference>
<feature type="transmembrane region" description="Helical" evidence="3">
    <location>
        <begin position="457"/>
        <end position="479"/>
    </location>
</feature>
<dbReference type="PROSITE" id="PS50089">
    <property type="entry name" value="ZF_RING_2"/>
    <property type="match status" value="1"/>
</dbReference>
<proteinExistence type="predicted"/>
<evidence type="ECO:0000256" key="1">
    <source>
        <dbReference type="PROSITE-ProRule" id="PRU00175"/>
    </source>
</evidence>
<feature type="transmembrane region" description="Helical" evidence="3">
    <location>
        <begin position="278"/>
        <end position="300"/>
    </location>
</feature>
<comment type="caution">
    <text evidence="5">The sequence shown here is derived from an EMBL/GenBank/DDBJ whole genome shotgun (WGS) entry which is preliminary data.</text>
</comment>
<gene>
    <name evidence="5" type="ORF">RRF57_003542</name>
</gene>
<keyword evidence="6" id="KW-1185">Reference proteome</keyword>
<feature type="transmembrane region" description="Helical" evidence="3">
    <location>
        <begin position="81"/>
        <end position="104"/>
    </location>
</feature>
<feature type="transmembrane region" description="Helical" evidence="3">
    <location>
        <begin position="307"/>
        <end position="326"/>
    </location>
</feature>
<keyword evidence="3" id="KW-0472">Membrane</keyword>
<protein>
    <recommendedName>
        <fullName evidence="4">RING-type domain-containing protein</fullName>
    </recommendedName>
</protein>
<feature type="compositionally biased region" description="Low complexity" evidence="2">
    <location>
        <begin position="393"/>
        <end position="406"/>
    </location>
</feature>
<organism evidence="5 6">
    <name type="scientific">Xylaria bambusicola</name>
    <dbReference type="NCBI Taxonomy" id="326684"/>
    <lineage>
        <taxon>Eukaryota</taxon>
        <taxon>Fungi</taxon>
        <taxon>Dikarya</taxon>
        <taxon>Ascomycota</taxon>
        <taxon>Pezizomycotina</taxon>
        <taxon>Sordariomycetes</taxon>
        <taxon>Xylariomycetidae</taxon>
        <taxon>Xylariales</taxon>
        <taxon>Xylariaceae</taxon>
        <taxon>Xylaria</taxon>
    </lineage>
</organism>
<sequence>MVRCGLETLKEQMALSLRAFDRKLSTSRHIGLIQRTRAQSFMVPNLNKCAGLIGGEVQEVLQDSLLIHIVSISAGGHGEQLLGYGGGVVFSNSFPISIALLIIAPPSIFAIEYTLAILFLFYSIGVLVLTYQAIRDTEYPTRIDELRPERFERFEKCAICQEDSPYEKLIEIHCRASDERTPPVRHAFHEDCIIKSWEARMVFANAGQEYQCPICRQEPNGYNRRFGPPRPNIFDNSRLMWYINSLFTRRLVLVMRNFTRRPRYVFQGHPYSANTIYYIQLLPKVLLVHLFLVLTLLFYIRFATLTFFLPFSWSVWIVVLGISIAFLNKFSEITHDRLYEVAYNGIFRIGLVVFDFIDFFAYLLPTRAPPAPNPPNDGRPVRDGLNNGGANNGGANNDAPNNNVPDNGAPNENVDILIDIDDNEANDGERDGADESDDGDDDDGLPYRLTPLQFAQVYVRVVWFYTNRLIWFVGCHVIFDLTKYVALNISRFVMLVALYNVVVFLFFALESPLVTPSTASN</sequence>
<dbReference type="InterPro" id="IPR001841">
    <property type="entry name" value="Znf_RING"/>
</dbReference>